<evidence type="ECO:0000313" key="2">
    <source>
        <dbReference type="Proteomes" id="UP000597444"/>
    </source>
</evidence>
<dbReference type="Pfam" id="PF01042">
    <property type="entry name" value="Ribonuc_L-PSP"/>
    <property type="match status" value="1"/>
</dbReference>
<name>A0A8J3IPT5_9CHLR</name>
<dbReference type="EMBL" id="BNJK01000002">
    <property type="protein sequence ID" value="GHO97953.1"/>
    <property type="molecule type" value="Genomic_DNA"/>
</dbReference>
<dbReference type="AlphaFoldDB" id="A0A8J3IPT5"/>
<evidence type="ECO:0000313" key="1">
    <source>
        <dbReference type="EMBL" id="GHO97953.1"/>
    </source>
</evidence>
<dbReference type="Proteomes" id="UP000597444">
    <property type="component" value="Unassembled WGS sequence"/>
</dbReference>
<dbReference type="PANTHER" id="PTHR43857">
    <property type="entry name" value="BLR7761 PROTEIN"/>
    <property type="match status" value="1"/>
</dbReference>
<dbReference type="InterPro" id="IPR035959">
    <property type="entry name" value="RutC-like_sf"/>
</dbReference>
<keyword evidence="2" id="KW-1185">Reference proteome</keyword>
<proteinExistence type="predicted"/>
<dbReference type="RefSeq" id="WP_220208729.1">
    <property type="nucleotide sequence ID" value="NZ_BNJK01000002.1"/>
</dbReference>
<sequence length="137" mass="14477">MSAIVEHINPDDMHKNRAFTQVIAVSGPVKTIYVGGQDAVDAAGNVVGKGDVQQQAVQALENVQKALAAAGAGLEHVVRWNVYLVQGQPLAPGFAAFQRVWGQRPNPPTITMMYVAGLAHPDFLVEIDAIAVLPIAG</sequence>
<organism evidence="1 2">
    <name type="scientific">Reticulibacter mediterranei</name>
    <dbReference type="NCBI Taxonomy" id="2778369"/>
    <lineage>
        <taxon>Bacteria</taxon>
        <taxon>Bacillati</taxon>
        <taxon>Chloroflexota</taxon>
        <taxon>Ktedonobacteria</taxon>
        <taxon>Ktedonobacterales</taxon>
        <taxon>Reticulibacteraceae</taxon>
        <taxon>Reticulibacter</taxon>
    </lineage>
</organism>
<reference evidence="1" key="1">
    <citation type="submission" date="2020-10" db="EMBL/GenBank/DDBJ databases">
        <title>Taxonomic study of unclassified bacteria belonging to the class Ktedonobacteria.</title>
        <authorList>
            <person name="Yabe S."/>
            <person name="Wang C.M."/>
            <person name="Zheng Y."/>
            <person name="Sakai Y."/>
            <person name="Cavaletti L."/>
            <person name="Monciardini P."/>
            <person name="Donadio S."/>
        </authorList>
    </citation>
    <scope>NUCLEOTIDE SEQUENCE</scope>
    <source>
        <strain evidence="1">ID150040</strain>
    </source>
</reference>
<dbReference type="PANTHER" id="PTHR43857:SF1">
    <property type="entry name" value="YJGH FAMILY PROTEIN"/>
    <property type="match status" value="1"/>
</dbReference>
<dbReference type="InterPro" id="IPR006175">
    <property type="entry name" value="YjgF/YER057c/UK114"/>
</dbReference>
<accession>A0A8J3IPT5</accession>
<dbReference type="CDD" id="cd00448">
    <property type="entry name" value="YjgF_YER057c_UK114_family"/>
    <property type="match status" value="1"/>
</dbReference>
<dbReference type="SUPFAM" id="SSF55298">
    <property type="entry name" value="YjgF-like"/>
    <property type="match status" value="1"/>
</dbReference>
<protein>
    <submittedName>
        <fullName evidence="1">Reactive intermediate/imine deaminase</fullName>
    </submittedName>
</protein>
<comment type="caution">
    <text evidence="1">The sequence shown here is derived from an EMBL/GenBank/DDBJ whole genome shotgun (WGS) entry which is preliminary data.</text>
</comment>
<gene>
    <name evidence="1" type="ORF">KSF_080010</name>
</gene>
<dbReference type="Gene3D" id="3.30.1330.40">
    <property type="entry name" value="RutC-like"/>
    <property type="match status" value="1"/>
</dbReference>